<keyword evidence="3" id="KW-0732">Signal</keyword>
<feature type="transmembrane region" description="Helical" evidence="8">
    <location>
        <begin position="57"/>
        <end position="80"/>
    </location>
</feature>
<comment type="subcellular location">
    <subcellularLocation>
        <location evidence="1">Endomembrane system</location>
        <topology evidence="1">Multi-pass membrane protein</topology>
    </subcellularLocation>
</comment>
<evidence type="ECO:0000256" key="5">
    <source>
        <dbReference type="ARBA" id="ARBA00023136"/>
    </source>
</evidence>
<feature type="transmembrane region" description="Helical" evidence="8">
    <location>
        <begin position="12"/>
        <end position="32"/>
    </location>
</feature>
<dbReference type="Pfam" id="PF06749">
    <property type="entry name" value="DUF1218"/>
    <property type="match status" value="1"/>
</dbReference>
<dbReference type="Proteomes" id="UP001443914">
    <property type="component" value="Unassembled WGS sequence"/>
</dbReference>
<gene>
    <name evidence="9" type="ORF">RND81_06G114900</name>
</gene>
<evidence type="ECO:0000256" key="8">
    <source>
        <dbReference type="SAM" id="Phobius"/>
    </source>
</evidence>
<accession>A0AAW1K8Y0</accession>
<evidence type="ECO:0000256" key="6">
    <source>
        <dbReference type="ARBA" id="ARBA00029467"/>
    </source>
</evidence>
<keyword evidence="4 8" id="KW-1133">Transmembrane helix</keyword>
<evidence type="ECO:0000313" key="10">
    <source>
        <dbReference type="Proteomes" id="UP001443914"/>
    </source>
</evidence>
<keyword evidence="10" id="KW-1185">Reference proteome</keyword>
<evidence type="ECO:0000256" key="4">
    <source>
        <dbReference type="ARBA" id="ARBA00022989"/>
    </source>
</evidence>
<feature type="transmembrane region" description="Helical" evidence="8">
    <location>
        <begin position="146"/>
        <end position="172"/>
    </location>
</feature>
<feature type="transmembrane region" description="Helical" evidence="8">
    <location>
        <begin position="192"/>
        <end position="212"/>
    </location>
</feature>
<evidence type="ECO:0000256" key="2">
    <source>
        <dbReference type="ARBA" id="ARBA00022692"/>
    </source>
</evidence>
<name>A0AAW1K8Y0_SAPOF</name>
<dbReference type="InterPro" id="IPR009606">
    <property type="entry name" value="DEAL/Modifying_wall_lignin1/2"/>
</dbReference>
<keyword evidence="5 8" id="KW-0472">Membrane</keyword>
<dbReference type="AlphaFoldDB" id="A0AAW1K8Y0"/>
<comment type="similarity">
    <text evidence="6">Belongs to the DESIGUAL family.</text>
</comment>
<protein>
    <submittedName>
        <fullName evidence="9">Uncharacterized protein</fullName>
    </submittedName>
</protein>
<proteinExistence type="inferred from homology"/>
<sequence length="237" mass="26122">MLLLVLLSIPLFSSFISILPSQNPQLTLLILLSHKKIIQKKKNPENNTKKKVFGKKMASIIILVIVFIFDLIAFALAVAAEQRRSTAEVIYDGTSSYCQYDKDVATILGVVAFVFLLVSQLVIMLASRCLCCGRGLRPGGSRTWAITLFITCWVFFFIAEVCLLVGSVKNAYHTKWGVFNNPPSCQTLRKGVFGAGAAFIVLTGIISELFYVKYSKSSSYSNSPTVGRDTGVRMSNL</sequence>
<reference evidence="9" key="1">
    <citation type="submission" date="2024-03" db="EMBL/GenBank/DDBJ databases">
        <title>WGS assembly of Saponaria officinalis var. Norfolk2.</title>
        <authorList>
            <person name="Jenkins J."/>
            <person name="Shu S."/>
            <person name="Grimwood J."/>
            <person name="Barry K."/>
            <person name="Goodstein D."/>
            <person name="Schmutz J."/>
            <person name="Leebens-Mack J."/>
            <person name="Osbourn A."/>
        </authorList>
    </citation>
    <scope>NUCLEOTIDE SEQUENCE [LARGE SCALE GENOMIC DNA]</scope>
    <source>
        <strain evidence="9">JIC</strain>
    </source>
</reference>
<organism evidence="9 10">
    <name type="scientific">Saponaria officinalis</name>
    <name type="common">Common soapwort</name>
    <name type="synonym">Lychnis saponaria</name>
    <dbReference type="NCBI Taxonomy" id="3572"/>
    <lineage>
        <taxon>Eukaryota</taxon>
        <taxon>Viridiplantae</taxon>
        <taxon>Streptophyta</taxon>
        <taxon>Embryophyta</taxon>
        <taxon>Tracheophyta</taxon>
        <taxon>Spermatophyta</taxon>
        <taxon>Magnoliopsida</taxon>
        <taxon>eudicotyledons</taxon>
        <taxon>Gunneridae</taxon>
        <taxon>Pentapetalae</taxon>
        <taxon>Caryophyllales</taxon>
        <taxon>Caryophyllaceae</taxon>
        <taxon>Caryophylleae</taxon>
        <taxon>Saponaria</taxon>
    </lineage>
</organism>
<evidence type="ECO:0000256" key="7">
    <source>
        <dbReference type="SAM" id="MobiDB-lite"/>
    </source>
</evidence>
<dbReference type="PANTHER" id="PTHR31769">
    <property type="entry name" value="OS07G0462200 PROTEIN-RELATED"/>
    <property type="match status" value="1"/>
</dbReference>
<dbReference type="InterPro" id="IPR052222">
    <property type="entry name" value="DESIGUAL"/>
</dbReference>
<dbReference type="Gene3D" id="1.20.140.150">
    <property type="match status" value="1"/>
</dbReference>
<feature type="transmembrane region" description="Helical" evidence="8">
    <location>
        <begin position="104"/>
        <end position="126"/>
    </location>
</feature>
<dbReference type="GO" id="GO:0012505">
    <property type="term" value="C:endomembrane system"/>
    <property type="evidence" value="ECO:0007669"/>
    <property type="project" value="UniProtKB-SubCell"/>
</dbReference>
<evidence type="ECO:0000313" key="9">
    <source>
        <dbReference type="EMBL" id="KAK9714724.1"/>
    </source>
</evidence>
<comment type="caution">
    <text evidence="9">The sequence shown here is derived from an EMBL/GenBank/DDBJ whole genome shotgun (WGS) entry which is preliminary data.</text>
</comment>
<evidence type="ECO:0000256" key="1">
    <source>
        <dbReference type="ARBA" id="ARBA00004127"/>
    </source>
</evidence>
<feature type="region of interest" description="Disordered" evidence="7">
    <location>
        <begin position="217"/>
        <end position="237"/>
    </location>
</feature>
<dbReference type="EMBL" id="JBDFQZ010000006">
    <property type="protein sequence ID" value="KAK9714724.1"/>
    <property type="molecule type" value="Genomic_DNA"/>
</dbReference>
<evidence type="ECO:0000256" key="3">
    <source>
        <dbReference type="ARBA" id="ARBA00022729"/>
    </source>
</evidence>
<keyword evidence="2 8" id="KW-0812">Transmembrane</keyword>